<dbReference type="EMBL" id="SRXU01000002">
    <property type="protein sequence ID" value="TGX44519.1"/>
    <property type="molecule type" value="Genomic_DNA"/>
</dbReference>
<dbReference type="Pfam" id="PF10604">
    <property type="entry name" value="Polyketide_cyc2"/>
    <property type="match status" value="1"/>
</dbReference>
<dbReference type="Proteomes" id="UP000309848">
    <property type="component" value="Unassembled WGS sequence"/>
</dbReference>
<dbReference type="OrthoDB" id="1364128at2"/>
<dbReference type="CDD" id="cd07821">
    <property type="entry name" value="PYR_PYL_RCAR_like"/>
    <property type="match status" value="1"/>
</dbReference>
<evidence type="ECO:0000313" key="2">
    <source>
        <dbReference type="Proteomes" id="UP000309848"/>
    </source>
</evidence>
<keyword evidence="2" id="KW-1185">Reference proteome</keyword>
<comment type="caution">
    <text evidence="1">The sequence shown here is derived from an EMBL/GenBank/DDBJ whole genome shotgun (WGS) entry which is preliminary data.</text>
</comment>
<gene>
    <name evidence="1" type="ORF">E5A74_07005</name>
</gene>
<accession>A0A4S1WML1</accession>
<evidence type="ECO:0000313" key="1">
    <source>
        <dbReference type="EMBL" id="TGX44519.1"/>
    </source>
</evidence>
<organism evidence="1 2">
    <name type="scientific">Sphingomonas naasensis</name>
    <dbReference type="NCBI Taxonomy" id="1344951"/>
    <lineage>
        <taxon>Bacteria</taxon>
        <taxon>Pseudomonadati</taxon>
        <taxon>Pseudomonadota</taxon>
        <taxon>Alphaproteobacteria</taxon>
        <taxon>Sphingomonadales</taxon>
        <taxon>Sphingomonadaceae</taxon>
        <taxon>Sphingomonas</taxon>
    </lineage>
</organism>
<dbReference type="InterPro" id="IPR019587">
    <property type="entry name" value="Polyketide_cyclase/dehydratase"/>
</dbReference>
<reference evidence="1 2" key="1">
    <citation type="submission" date="2019-04" db="EMBL/GenBank/DDBJ databases">
        <title>Sphingomonas psychrotolerans sp. nov., isolated from soil in the Tianshan Mountains, Xinjiang, China.</title>
        <authorList>
            <person name="Luo Y."/>
            <person name="Sheng H."/>
        </authorList>
    </citation>
    <scope>NUCLEOTIDE SEQUENCE [LARGE SCALE GENOMIC DNA]</scope>
    <source>
        <strain evidence="1 2">KIS18-15</strain>
    </source>
</reference>
<dbReference type="RefSeq" id="WP_135983534.1">
    <property type="nucleotide sequence ID" value="NZ_JAASQM010000002.1"/>
</dbReference>
<dbReference type="Gene3D" id="3.30.530.20">
    <property type="match status" value="1"/>
</dbReference>
<name>A0A4S1WML1_9SPHN</name>
<sequence>MASIHHEVFIGADPDTIWAAARAIDRLHDQLVPGFVVATEMLAVEGAPVRRVTFASGAVADETIVSLDDDRRRMVWAIKAFEHHNGVLQVTEAPEGTQVVWTADLLPDSLAGRVSPMMAQGLACMKAHFESGDGRG</sequence>
<protein>
    <submittedName>
        <fullName evidence="1">SRPBCC family protein</fullName>
    </submittedName>
</protein>
<dbReference type="SUPFAM" id="SSF55961">
    <property type="entry name" value="Bet v1-like"/>
    <property type="match status" value="1"/>
</dbReference>
<dbReference type="InterPro" id="IPR023393">
    <property type="entry name" value="START-like_dom_sf"/>
</dbReference>
<proteinExistence type="predicted"/>
<dbReference type="AlphaFoldDB" id="A0A4S1WML1"/>